<accession>A0A4U0T874</accession>
<keyword evidence="1" id="KW-1133">Transmembrane helix</keyword>
<gene>
    <name evidence="2" type="ORF">FCI23_18460</name>
</gene>
<dbReference type="AlphaFoldDB" id="A0A4U0T874"/>
<keyword evidence="1" id="KW-0812">Transmembrane</keyword>
<comment type="caution">
    <text evidence="2">The sequence shown here is derived from an EMBL/GenBank/DDBJ whole genome shotgun (WGS) entry which is preliminary data.</text>
</comment>
<evidence type="ECO:0000313" key="2">
    <source>
        <dbReference type="EMBL" id="TKA10185.1"/>
    </source>
</evidence>
<sequence length="213" mass="21842">MASSSSTPSEGAATPARRGRVRWRRTAVMAVPAAAVGATLMVLTAQGVLGAQITISGMPFVVTADKLDGQGFEQFGQLDHMPDGSPNAGNTGGTELVVVSAIKHATLTNLCQSVDLGGINLHITAGTKAGHPVEANNLTTDSSDITGNASFDNIEIGGDASTFTKAGVAGRSGVFGQQADTVLINNLRQNNYATTAVKFTLPNLHLNFSDSAC</sequence>
<dbReference type="Proteomes" id="UP000305778">
    <property type="component" value="Unassembled WGS sequence"/>
</dbReference>
<dbReference type="InterPro" id="IPR046198">
    <property type="entry name" value="DUF6230"/>
</dbReference>
<protein>
    <submittedName>
        <fullName evidence="2">Cholesterol esterase</fullName>
    </submittedName>
</protein>
<dbReference type="EMBL" id="SUMC01000016">
    <property type="protein sequence ID" value="TKA10185.1"/>
    <property type="molecule type" value="Genomic_DNA"/>
</dbReference>
<dbReference type="RefSeq" id="WP_136725001.1">
    <property type="nucleotide sequence ID" value="NZ_SUMC01000016.1"/>
</dbReference>
<keyword evidence="3" id="KW-1185">Reference proteome</keyword>
<keyword evidence="1" id="KW-0472">Membrane</keyword>
<evidence type="ECO:0000256" key="1">
    <source>
        <dbReference type="SAM" id="Phobius"/>
    </source>
</evidence>
<name>A0A4U0T874_9ACTN</name>
<proteinExistence type="predicted"/>
<feature type="transmembrane region" description="Helical" evidence="1">
    <location>
        <begin position="27"/>
        <end position="49"/>
    </location>
</feature>
<evidence type="ECO:0000313" key="3">
    <source>
        <dbReference type="Proteomes" id="UP000305778"/>
    </source>
</evidence>
<dbReference type="OrthoDB" id="3869662at2"/>
<dbReference type="Pfam" id="PF19741">
    <property type="entry name" value="DUF6230"/>
    <property type="match status" value="1"/>
</dbReference>
<organism evidence="2 3">
    <name type="scientific">Actinacidiphila oryziradicis</name>
    <dbReference type="NCBI Taxonomy" id="2571141"/>
    <lineage>
        <taxon>Bacteria</taxon>
        <taxon>Bacillati</taxon>
        <taxon>Actinomycetota</taxon>
        <taxon>Actinomycetes</taxon>
        <taxon>Kitasatosporales</taxon>
        <taxon>Streptomycetaceae</taxon>
        <taxon>Actinacidiphila</taxon>
    </lineage>
</organism>
<reference evidence="2 3" key="1">
    <citation type="submission" date="2019-04" db="EMBL/GenBank/DDBJ databases">
        <title>Streptomyces oryziradicis sp. nov., a novel actinomycete isolated from rhizosphere soil of rice (Oryza sativa L.).</title>
        <authorList>
            <person name="Li C."/>
        </authorList>
    </citation>
    <scope>NUCLEOTIDE SEQUENCE [LARGE SCALE GENOMIC DNA]</scope>
    <source>
        <strain evidence="2 3">NEAU-C40</strain>
    </source>
</reference>